<dbReference type="GO" id="GO:0042765">
    <property type="term" value="C:GPI-anchor transamidase complex"/>
    <property type="evidence" value="ECO:0007669"/>
    <property type="project" value="InterPro"/>
</dbReference>
<dbReference type="AlphaFoldDB" id="S4R4H0"/>
<dbReference type="PANTHER" id="PTHR48067:SF1">
    <property type="entry name" value="GPI-ANCHOR TRANSAMIDASE"/>
    <property type="match status" value="1"/>
</dbReference>
<dbReference type="GO" id="GO:0006506">
    <property type="term" value="P:GPI anchor biosynthetic process"/>
    <property type="evidence" value="ECO:0007669"/>
    <property type="project" value="UniProtKB-UniPathway"/>
</dbReference>
<dbReference type="GO" id="GO:0003923">
    <property type="term" value="F:GPI-anchor transamidase activity"/>
    <property type="evidence" value="ECO:0007669"/>
    <property type="project" value="InterPro"/>
</dbReference>
<dbReference type="InterPro" id="IPR028361">
    <property type="entry name" value="GPI_transamidase"/>
</dbReference>
<dbReference type="Ensembl" id="ENSPMAT00000000099.1">
    <property type="protein sequence ID" value="ENSPMAP00000000099.1"/>
    <property type="gene ID" value="ENSPMAG00000000087.1"/>
</dbReference>
<dbReference type="HOGENOM" id="CLU_044656_0_0_1"/>
<keyword evidence="4" id="KW-0337">GPI-anchor biosynthesis</keyword>
<dbReference type="GeneTree" id="ENSGT00940000156273"/>
<evidence type="ECO:0000313" key="9">
    <source>
        <dbReference type="Ensembl" id="ENSPMAP00000000099.1"/>
    </source>
</evidence>
<evidence type="ECO:0000256" key="8">
    <source>
        <dbReference type="SAM" id="Phobius"/>
    </source>
</evidence>
<sequence>SGHGGDGFLKFQDAEEISNVELADAFEQMWQKQRYHEVLFIVDTCQAVSLYQRFYSPNVMAIGSSQVGEDSLSHHMDSSIGVFVIDRYTYHLLDFLENIHPSTRKTMTDLFQVCPPRDCISTPGWRTDLFTRDPGSVLITDFFGSVRNVELTMETVALPRQTRITFSDFRAGDPDYVVSLHPPLKAPRVENCWICVRVGKRREWHPPNAFILSFWALVLLVFFKAYGAKHLPFIF</sequence>
<protein>
    <recommendedName>
        <fullName evidence="3">GPI-anchor transamidase</fullName>
    </recommendedName>
    <alternativeName>
        <fullName evidence="6">Phosphatidylinositol-glycan biosynthesis class K protein</fullName>
    </alternativeName>
</protein>
<evidence type="ECO:0000256" key="1">
    <source>
        <dbReference type="ARBA" id="ARBA00004687"/>
    </source>
</evidence>
<evidence type="ECO:0000256" key="6">
    <source>
        <dbReference type="ARBA" id="ARBA00029842"/>
    </source>
</evidence>
<dbReference type="GO" id="GO:0016255">
    <property type="term" value="P:attachment of GPI anchor to protein"/>
    <property type="evidence" value="ECO:0007669"/>
    <property type="project" value="InterPro"/>
</dbReference>
<keyword evidence="8" id="KW-0472">Membrane</keyword>
<dbReference type="Gene3D" id="3.40.50.1460">
    <property type="match status" value="1"/>
</dbReference>
<dbReference type="STRING" id="7757.ENSPMAP00000000099"/>
<keyword evidence="8" id="KW-1133">Transmembrane helix</keyword>
<name>S4R4H0_PETMA</name>
<accession>S4R4H0</accession>
<evidence type="ECO:0000256" key="5">
    <source>
        <dbReference type="ARBA" id="ARBA00022729"/>
    </source>
</evidence>
<keyword evidence="8" id="KW-0812">Transmembrane</keyword>
<dbReference type="Pfam" id="PF01650">
    <property type="entry name" value="Peptidase_C13"/>
    <property type="match status" value="1"/>
</dbReference>
<reference evidence="9" key="2">
    <citation type="submission" date="2025-09" db="UniProtKB">
        <authorList>
            <consortium name="Ensembl"/>
        </authorList>
    </citation>
    <scope>IDENTIFICATION</scope>
</reference>
<feature type="transmembrane region" description="Helical" evidence="8">
    <location>
        <begin position="209"/>
        <end position="227"/>
    </location>
</feature>
<evidence type="ECO:0000256" key="7">
    <source>
        <dbReference type="ARBA" id="ARBA00093482"/>
    </source>
</evidence>
<dbReference type="OMA" id="VENCWIC"/>
<evidence type="ECO:0000256" key="4">
    <source>
        <dbReference type="ARBA" id="ARBA00022502"/>
    </source>
</evidence>
<keyword evidence="5" id="KW-0732">Signal</keyword>
<reference evidence="9" key="1">
    <citation type="submission" date="2025-08" db="UniProtKB">
        <authorList>
            <consortium name="Ensembl"/>
        </authorList>
    </citation>
    <scope>IDENTIFICATION</scope>
</reference>
<comment type="similarity">
    <text evidence="2">Belongs to the peptidase C13 family.</text>
</comment>
<dbReference type="UniPathway" id="UPA00196"/>
<dbReference type="InterPro" id="IPR001096">
    <property type="entry name" value="Peptidase_C13"/>
</dbReference>
<dbReference type="GO" id="GO:0006508">
    <property type="term" value="P:proteolysis"/>
    <property type="evidence" value="ECO:0007669"/>
    <property type="project" value="InterPro"/>
</dbReference>
<evidence type="ECO:0000256" key="3">
    <source>
        <dbReference type="ARBA" id="ARBA00019393"/>
    </source>
</evidence>
<comment type="pathway">
    <text evidence="1">Glycolipid biosynthesis; glycosylphosphatidylinositol-anchor biosynthesis.</text>
</comment>
<evidence type="ECO:0000256" key="2">
    <source>
        <dbReference type="ARBA" id="ARBA00009941"/>
    </source>
</evidence>
<dbReference type="PANTHER" id="PTHR48067">
    <property type="entry name" value="GPI-ANCHOR TRANSAMIDASE"/>
    <property type="match status" value="1"/>
</dbReference>
<proteinExistence type="inferred from homology"/>
<organism evidence="9">
    <name type="scientific">Petromyzon marinus</name>
    <name type="common">Sea lamprey</name>
    <dbReference type="NCBI Taxonomy" id="7757"/>
    <lineage>
        <taxon>Eukaryota</taxon>
        <taxon>Metazoa</taxon>
        <taxon>Chordata</taxon>
        <taxon>Craniata</taxon>
        <taxon>Vertebrata</taxon>
        <taxon>Cyclostomata</taxon>
        <taxon>Hyperoartia</taxon>
        <taxon>Petromyzontiformes</taxon>
        <taxon>Petromyzontidae</taxon>
        <taxon>Petromyzon</taxon>
    </lineage>
</organism>
<comment type="subunit">
    <text evidence="7">Heteropentamer. Part of the GPI-anchor transamidase complex, consisting of PIGK, PIGT, PIGS, PIGU and GAA1. Interacts with GPAA1. Interacts with PIGT; this interaction, via a disulfide link, stabilizes the expression of GAA1 and PIGK and links them to PIGS.</text>
</comment>